<dbReference type="SUPFAM" id="SSF57625">
    <property type="entry name" value="Invertebrate chitin-binding proteins"/>
    <property type="match status" value="6"/>
</dbReference>
<keyword evidence="4" id="KW-1015">Disulfide bond</keyword>
<dbReference type="InterPro" id="IPR002557">
    <property type="entry name" value="Chitin-bd_dom"/>
</dbReference>
<accession>A0A8K0K781</accession>
<reference evidence="7" key="2">
    <citation type="submission" date="2017-10" db="EMBL/GenBank/DDBJ databases">
        <title>Ladona fulva Genome sequencing and assembly.</title>
        <authorList>
            <person name="Murali S."/>
            <person name="Richards S."/>
            <person name="Bandaranaike D."/>
            <person name="Bellair M."/>
            <person name="Blankenburg K."/>
            <person name="Chao H."/>
            <person name="Dinh H."/>
            <person name="Doddapaneni H."/>
            <person name="Dugan-Rocha S."/>
            <person name="Elkadiri S."/>
            <person name="Gnanaolivu R."/>
            <person name="Hernandez B."/>
            <person name="Skinner E."/>
            <person name="Javaid M."/>
            <person name="Lee S."/>
            <person name="Li M."/>
            <person name="Ming W."/>
            <person name="Munidasa M."/>
            <person name="Muniz J."/>
            <person name="Nguyen L."/>
            <person name="Hughes D."/>
            <person name="Osuji N."/>
            <person name="Pu L.-L."/>
            <person name="Puazo M."/>
            <person name="Qu C."/>
            <person name="Quiroz J."/>
            <person name="Raj R."/>
            <person name="Weissenberger G."/>
            <person name="Xin Y."/>
            <person name="Zou X."/>
            <person name="Han Y."/>
            <person name="Worley K."/>
            <person name="Muzny D."/>
            <person name="Gibbs R."/>
        </authorList>
    </citation>
    <scope>NUCLEOTIDE SEQUENCE</scope>
    <source>
        <strain evidence="7">Sampled in the wild</strain>
    </source>
</reference>
<gene>
    <name evidence="7" type="ORF">J437_LFUL009233</name>
</gene>
<feature type="domain" description="Chitin-binding type-2" evidence="6">
    <location>
        <begin position="203"/>
        <end position="262"/>
    </location>
</feature>
<evidence type="ECO:0000256" key="3">
    <source>
        <dbReference type="ARBA" id="ARBA00022737"/>
    </source>
</evidence>
<feature type="domain" description="Chitin-binding type-2" evidence="6">
    <location>
        <begin position="119"/>
        <end position="178"/>
    </location>
</feature>
<dbReference type="SMART" id="SM00494">
    <property type="entry name" value="ChtBD2"/>
    <property type="match status" value="6"/>
</dbReference>
<dbReference type="PANTHER" id="PTHR23301:SF0">
    <property type="entry name" value="CHITIN-BINDING TYPE-2 DOMAIN-CONTAINING PROTEIN-RELATED"/>
    <property type="match status" value="1"/>
</dbReference>
<feature type="domain" description="Chitin-binding type-2" evidence="6">
    <location>
        <begin position="372"/>
        <end position="433"/>
    </location>
</feature>
<comment type="caution">
    <text evidence="7">The sequence shown here is derived from an EMBL/GenBank/DDBJ whole genome shotgun (WGS) entry which is preliminary data.</text>
</comment>
<proteinExistence type="predicted"/>
<evidence type="ECO:0000313" key="7">
    <source>
        <dbReference type="EMBL" id="KAG8229163.1"/>
    </source>
</evidence>
<dbReference type="InterPro" id="IPR036508">
    <property type="entry name" value="Chitin-bd_dom_sf"/>
</dbReference>
<keyword evidence="3" id="KW-0677">Repeat</keyword>
<dbReference type="PANTHER" id="PTHR23301">
    <property type="entry name" value="CHITIN BINDING PERITROPHIN-A"/>
    <property type="match status" value="1"/>
</dbReference>
<dbReference type="EMBL" id="KZ308413">
    <property type="protein sequence ID" value="KAG8229163.1"/>
    <property type="molecule type" value="Genomic_DNA"/>
</dbReference>
<sequence>MKNIAFLLAMGGIIKKNVILGLTIVLAYATSYASASGCQNANCPAYNGTSTIVPNPDECESFCVCTCDGAIYMPCPAGLHYNKECHMCDWPSHAGCDPSGTTKPPPVTPPKNNGCDKVQPLCPSTNTGNATLLPNPDDCGSYCACDWGNAIWMPCPPGLHFNPTLKVCDYPDHAGCEPGPPPPPTTTTKDPTTVIDNGCGKVKPFCPPTNIGNATLLPNPDDCGSYCVCDWGNAVWMPCPAGLHFNPVLKVCDWPANAGCEAPATTPRPHPTSTRPPPPPPGNCNKVKPLCPPTNEGNATLLPNPDDCGSYCVCDWGNAIWMPCPAGLHFNPVLKVCDWPADAGCDGSASTPRPPITTTRPNTNPGKCDNVKPLCPPTNEGNATLLPNPDDCGSYCVCDWGNAIWMPCPAGLHFNPVLKTTNTPPHGRDGCYLVADKCPVPENPDHATLLANPWDPRSYCKCDWGKVHWMPCDPGTVFNEKLQVCI</sequence>
<evidence type="ECO:0000256" key="1">
    <source>
        <dbReference type="ARBA" id="ARBA00022669"/>
    </source>
</evidence>
<keyword evidence="2" id="KW-0732">Signal</keyword>
<dbReference type="Proteomes" id="UP000792457">
    <property type="component" value="Unassembled WGS sequence"/>
</dbReference>
<dbReference type="PROSITE" id="PS50940">
    <property type="entry name" value="CHIT_BIND_II"/>
    <property type="match status" value="5"/>
</dbReference>
<feature type="domain" description="Chitin-binding type-2" evidence="6">
    <location>
        <begin position="288"/>
        <end position="347"/>
    </location>
</feature>
<organism evidence="7 8">
    <name type="scientific">Ladona fulva</name>
    <name type="common">Scarce chaser dragonfly</name>
    <name type="synonym">Libellula fulva</name>
    <dbReference type="NCBI Taxonomy" id="123851"/>
    <lineage>
        <taxon>Eukaryota</taxon>
        <taxon>Metazoa</taxon>
        <taxon>Ecdysozoa</taxon>
        <taxon>Arthropoda</taxon>
        <taxon>Hexapoda</taxon>
        <taxon>Insecta</taxon>
        <taxon>Pterygota</taxon>
        <taxon>Palaeoptera</taxon>
        <taxon>Odonata</taxon>
        <taxon>Epiprocta</taxon>
        <taxon>Anisoptera</taxon>
        <taxon>Libelluloidea</taxon>
        <taxon>Libellulidae</taxon>
        <taxon>Ladona</taxon>
    </lineage>
</organism>
<dbReference type="InterPro" id="IPR051940">
    <property type="entry name" value="Chitin_bind-dev_reg"/>
</dbReference>
<dbReference type="Gene3D" id="2.170.140.10">
    <property type="entry name" value="Chitin binding domain"/>
    <property type="match status" value="6"/>
</dbReference>
<evidence type="ECO:0000256" key="5">
    <source>
        <dbReference type="ARBA" id="ARBA00023180"/>
    </source>
</evidence>
<dbReference type="GO" id="GO:0005576">
    <property type="term" value="C:extracellular region"/>
    <property type="evidence" value="ECO:0007669"/>
    <property type="project" value="InterPro"/>
</dbReference>
<reference evidence="7" key="1">
    <citation type="submission" date="2013-04" db="EMBL/GenBank/DDBJ databases">
        <authorList>
            <person name="Qu J."/>
            <person name="Murali S.C."/>
            <person name="Bandaranaike D."/>
            <person name="Bellair M."/>
            <person name="Blankenburg K."/>
            <person name="Chao H."/>
            <person name="Dinh H."/>
            <person name="Doddapaneni H."/>
            <person name="Downs B."/>
            <person name="Dugan-Rocha S."/>
            <person name="Elkadiri S."/>
            <person name="Gnanaolivu R.D."/>
            <person name="Hernandez B."/>
            <person name="Javaid M."/>
            <person name="Jayaseelan J.C."/>
            <person name="Lee S."/>
            <person name="Li M."/>
            <person name="Ming W."/>
            <person name="Munidasa M."/>
            <person name="Muniz J."/>
            <person name="Nguyen L."/>
            <person name="Ongeri F."/>
            <person name="Osuji N."/>
            <person name="Pu L.-L."/>
            <person name="Puazo M."/>
            <person name="Qu C."/>
            <person name="Quiroz J."/>
            <person name="Raj R."/>
            <person name="Weissenberger G."/>
            <person name="Xin Y."/>
            <person name="Zou X."/>
            <person name="Han Y."/>
            <person name="Richards S."/>
            <person name="Worley K."/>
            <person name="Muzny D."/>
            <person name="Gibbs R."/>
        </authorList>
    </citation>
    <scope>NUCLEOTIDE SEQUENCE</scope>
    <source>
        <strain evidence="7">Sampled in the wild</strain>
    </source>
</reference>
<protein>
    <recommendedName>
        <fullName evidence="6">Chitin-binding type-2 domain-containing protein</fullName>
    </recommendedName>
</protein>
<evidence type="ECO:0000256" key="4">
    <source>
        <dbReference type="ARBA" id="ARBA00023157"/>
    </source>
</evidence>
<dbReference type="GO" id="GO:0008061">
    <property type="term" value="F:chitin binding"/>
    <property type="evidence" value="ECO:0007669"/>
    <property type="project" value="UniProtKB-KW"/>
</dbReference>
<feature type="domain" description="Chitin-binding type-2" evidence="6">
    <location>
        <begin position="40"/>
        <end position="98"/>
    </location>
</feature>
<dbReference type="AlphaFoldDB" id="A0A8K0K781"/>
<name>A0A8K0K781_LADFU</name>
<dbReference type="OrthoDB" id="8195441at2759"/>
<keyword evidence="1" id="KW-0147">Chitin-binding</keyword>
<keyword evidence="5" id="KW-0325">Glycoprotein</keyword>
<keyword evidence="8" id="KW-1185">Reference proteome</keyword>
<dbReference type="Pfam" id="PF01607">
    <property type="entry name" value="CBM_14"/>
    <property type="match status" value="6"/>
</dbReference>
<evidence type="ECO:0000313" key="8">
    <source>
        <dbReference type="Proteomes" id="UP000792457"/>
    </source>
</evidence>
<evidence type="ECO:0000256" key="2">
    <source>
        <dbReference type="ARBA" id="ARBA00022729"/>
    </source>
</evidence>
<evidence type="ECO:0000259" key="6">
    <source>
        <dbReference type="PROSITE" id="PS50940"/>
    </source>
</evidence>